<keyword evidence="11" id="KW-1185">Reference proteome</keyword>
<evidence type="ECO:0000256" key="6">
    <source>
        <dbReference type="ARBA" id="ARBA00023136"/>
    </source>
</evidence>
<dbReference type="PROSITE" id="PS50850">
    <property type="entry name" value="MFS"/>
    <property type="match status" value="1"/>
</dbReference>
<dbReference type="PANTHER" id="PTHR48022">
    <property type="entry name" value="PLASTIDIC GLUCOSE TRANSPORTER 4"/>
    <property type="match status" value="1"/>
</dbReference>
<dbReference type="Pfam" id="PF00083">
    <property type="entry name" value="Sugar_tr"/>
    <property type="match status" value="1"/>
</dbReference>
<dbReference type="PRINTS" id="PR00171">
    <property type="entry name" value="SUGRTRNSPORT"/>
</dbReference>
<feature type="transmembrane region" description="Helical" evidence="8">
    <location>
        <begin position="435"/>
        <end position="456"/>
    </location>
</feature>
<evidence type="ECO:0000256" key="2">
    <source>
        <dbReference type="ARBA" id="ARBA00010992"/>
    </source>
</evidence>
<feature type="transmembrane region" description="Helical" evidence="8">
    <location>
        <begin position="93"/>
        <end position="111"/>
    </location>
</feature>
<evidence type="ECO:0000313" key="10">
    <source>
        <dbReference type="EMBL" id="TPX61303.1"/>
    </source>
</evidence>
<evidence type="ECO:0000256" key="8">
    <source>
        <dbReference type="SAM" id="Phobius"/>
    </source>
</evidence>
<dbReference type="InterPro" id="IPR020846">
    <property type="entry name" value="MFS_dom"/>
</dbReference>
<name>A0A507EB41_9FUNG</name>
<keyword evidence="3 7" id="KW-0813">Transport</keyword>
<feature type="transmembrane region" description="Helical" evidence="8">
    <location>
        <begin position="272"/>
        <end position="294"/>
    </location>
</feature>
<dbReference type="AlphaFoldDB" id="A0A507EB41"/>
<feature type="transmembrane region" description="Helical" evidence="8">
    <location>
        <begin position="7"/>
        <end position="32"/>
    </location>
</feature>
<keyword evidence="6 8" id="KW-0472">Membrane</keyword>
<feature type="transmembrane region" description="Helical" evidence="8">
    <location>
        <begin position="367"/>
        <end position="394"/>
    </location>
</feature>
<keyword evidence="4 8" id="KW-0812">Transmembrane</keyword>
<accession>A0A507EB41</accession>
<dbReference type="FunFam" id="1.20.1250.20:FF:000134">
    <property type="entry name" value="MFS sugar transporter protein"/>
    <property type="match status" value="1"/>
</dbReference>
<dbReference type="InterPro" id="IPR036259">
    <property type="entry name" value="MFS_trans_sf"/>
</dbReference>
<comment type="similarity">
    <text evidence="2 7">Belongs to the major facilitator superfamily. Sugar transporter (TC 2.A.1.1) family.</text>
</comment>
<evidence type="ECO:0000259" key="9">
    <source>
        <dbReference type="PROSITE" id="PS50850"/>
    </source>
</evidence>
<dbReference type="STRING" id="109895.A0A507EB41"/>
<dbReference type="Gene3D" id="1.20.1250.20">
    <property type="entry name" value="MFS general substrate transporter like domains"/>
    <property type="match status" value="1"/>
</dbReference>
<protein>
    <recommendedName>
        <fullName evidence="9">Major facilitator superfamily (MFS) profile domain-containing protein</fullName>
    </recommendedName>
</protein>
<dbReference type="GO" id="GO:0005351">
    <property type="term" value="F:carbohydrate:proton symporter activity"/>
    <property type="evidence" value="ECO:0007669"/>
    <property type="project" value="TreeGrafter"/>
</dbReference>
<dbReference type="NCBIfam" id="TIGR00879">
    <property type="entry name" value="SP"/>
    <property type="match status" value="1"/>
</dbReference>
<evidence type="ECO:0000256" key="7">
    <source>
        <dbReference type="RuleBase" id="RU003346"/>
    </source>
</evidence>
<dbReference type="InterPro" id="IPR005828">
    <property type="entry name" value="MFS_sugar_transport-like"/>
</dbReference>
<dbReference type="EMBL" id="QEAQ01000008">
    <property type="protein sequence ID" value="TPX61303.1"/>
    <property type="molecule type" value="Genomic_DNA"/>
</dbReference>
<proteinExistence type="inferred from homology"/>
<dbReference type="SUPFAM" id="SSF103473">
    <property type="entry name" value="MFS general substrate transporter"/>
    <property type="match status" value="1"/>
</dbReference>
<evidence type="ECO:0000256" key="3">
    <source>
        <dbReference type="ARBA" id="ARBA00022448"/>
    </source>
</evidence>
<feature type="transmembrane region" description="Helical" evidence="8">
    <location>
        <begin position="152"/>
        <end position="174"/>
    </location>
</feature>
<feature type="transmembrane region" description="Helical" evidence="8">
    <location>
        <begin position="339"/>
        <end position="361"/>
    </location>
</feature>
<dbReference type="PANTHER" id="PTHR48022:SF2">
    <property type="entry name" value="PLASTIDIC GLUCOSE TRANSPORTER 4"/>
    <property type="match status" value="1"/>
</dbReference>
<sequence length="497" mass="54766">MGNVYNFMVAFAAAMGGLLFGYEIGVIGQVLVMNDTFGKYFGITFFDAAENKWKEADNYSDVTGNITMLFLIGCLVGALVVSWMADAIGRKRSILVGGILFVIGCAMQTAANGIGLLYAGRIIGGLGIGILSMVVPLFIAETAPTHLRGRMVAVQQLMITIGIFIASVVNAIIIKTSAADDTRWRIALGMQVVPGVVLLFLNFFMPFSPRWLANRDRDSEAIKILARLRGVSIEDAALQAEFREIKEGIEMERQIGSASWSELLKPGIRNRVFFGFMLQFFQQWTGINFIMYYMPRLIESMGFNKEDADIPFAISNNFINMIGTFPGMYLVERAGRRKLLLWGALGMGISQMLACLFIGLSKEHGQGFAWVAVFCIFGFVLNFAATWGPIVWVYQSEIFPLRIRSKASGVATMSNWGWNAVIGKVGPPLKDNIDFYVYLLFGSICMLGGAFVYFLIPETMGKSLEEIDELFGAQGLVHHGSSKTLDADVEAVKPTKI</sequence>
<feature type="transmembrane region" description="Helical" evidence="8">
    <location>
        <begin position="314"/>
        <end position="332"/>
    </location>
</feature>
<reference evidence="10 11" key="1">
    <citation type="journal article" date="2019" name="Sci. Rep.">
        <title>Comparative genomics of chytrid fungi reveal insights into the obligate biotrophic and pathogenic lifestyle of Synchytrium endobioticum.</title>
        <authorList>
            <person name="van de Vossenberg B.T.L.H."/>
            <person name="Warris S."/>
            <person name="Nguyen H.D.T."/>
            <person name="van Gent-Pelzer M.P.E."/>
            <person name="Joly D.L."/>
            <person name="van de Geest H.C."/>
            <person name="Bonants P.J.M."/>
            <person name="Smith D.S."/>
            <person name="Levesque C.A."/>
            <person name="van der Lee T.A.J."/>
        </authorList>
    </citation>
    <scope>NUCLEOTIDE SEQUENCE [LARGE SCALE GENOMIC DNA]</scope>
    <source>
        <strain evidence="10 11">CBS 809.83</strain>
    </source>
</reference>
<dbReference type="Proteomes" id="UP000318582">
    <property type="component" value="Unassembled WGS sequence"/>
</dbReference>
<gene>
    <name evidence="10" type="ORF">PhCBS80983_g01195</name>
</gene>
<comment type="caution">
    <text evidence="10">The sequence shown here is derived from an EMBL/GenBank/DDBJ whole genome shotgun (WGS) entry which is preliminary data.</text>
</comment>
<evidence type="ECO:0000256" key="4">
    <source>
        <dbReference type="ARBA" id="ARBA00022692"/>
    </source>
</evidence>
<dbReference type="PROSITE" id="PS00216">
    <property type="entry name" value="SUGAR_TRANSPORT_1"/>
    <property type="match status" value="2"/>
</dbReference>
<dbReference type="InterPro" id="IPR003663">
    <property type="entry name" value="Sugar/inositol_transpt"/>
</dbReference>
<dbReference type="InterPro" id="IPR005829">
    <property type="entry name" value="Sugar_transporter_CS"/>
</dbReference>
<organism evidence="10 11">
    <name type="scientific">Powellomyces hirtus</name>
    <dbReference type="NCBI Taxonomy" id="109895"/>
    <lineage>
        <taxon>Eukaryota</taxon>
        <taxon>Fungi</taxon>
        <taxon>Fungi incertae sedis</taxon>
        <taxon>Chytridiomycota</taxon>
        <taxon>Chytridiomycota incertae sedis</taxon>
        <taxon>Chytridiomycetes</taxon>
        <taxon>Spizellomycetales</taxon>
        <taxon>Powellomycetaceae</taxon>
        <taxon>Powellomyces</taxon>
    </lineage>
</organism>
<dbReference type="InterPro" id="IPR050360">
    <property type="entry name" value="MFS_Sugar_Transporters"/>
</dbReference>
<comment type="subcellular location">
    <subcellularLocation>
        <location evidence="1">Membrane</location>
        <topology evidence="1">Multi-pass membrane protein</topology>
    </subcellularLocation>
</comment>
<dbReference type="PROSITE" id="PS00217">
    <property type="entry name" value="SUGAR_TRANSPORT_2"/>
    <property type="match status" value="1"/>
</dbReference>
<feature type="transmembrane region" description="Helical" evidence="8">
    <location>
        <begin position="186"/>
        <end position="207"/>
    </location>
</feature>
<evidence type="ECO:0000256" key="5">
    <source>
        <dbReference type="ARBA" id="ARBA00022989"/>
    </source>
</evidence>
<evidence type="ECO:0000256" key="1">
    <source>
        <dbReference type="ARBA" id="ARBA00004141"/>
    </source>
</evidence>
<feature type="domain" description="Major facilitator superfamily (MFS) profile" evidence="9">
    <location>
        <begin position="9"/>
        <end position="460"/>
    </location>
</feature>
<feature type="transmembrane region" description="Helical" evidence="8">
    <location>
        <begin position="117"/>
        <end position="140"/>
    </location>
</feature>
<keyword evidence="5 8" id="KW-1133">Transmembrane helix</keyword>
<dbReference type="GO" id="GO:0016020">
    <property type="term" value="C:membrane"/>
    <property type="evidence" value="ECO:0007669"/>
    <property type="project" value="UniProtKB-SubCell"/>
</dbReference>
<evidence type="ECO:0000313" key="11">
    <source>
        <dbReference type="Proteomes" id="UP000318582"/>
    </source>
</evidence>
<feature type="transmembrane region" description="Helical" evidence="8">
    <location>
        <begin position="62"/>
        <end position="81"/>
    </location>
</feature>